<dbReference type="Proteomes" id="UP001501444">
    <property type="component" value="Unassembled WGS sequence"/>
</dbReference>
<dbReference type="InterPro" id="IPR013328">
    <property type="entry name" value="6PGD_dom2"/>
</dbReference>
<sequence length="183" mass="17518">MIVDMSTIGPDAVRRIAAALPPGVALVDAPVGGSTGAAAAGTLRIYAGGADGDLDRVEPVLAALGSVRRCGALGAGAAAKLVLNAAMITAAAGLADALAVAEGTGLDRGDAAALLREGPLGPVAARVLAGDGPPAHFGIALAAKDLDLAVAAAGAELPVVRAARAVLARAVPDADLSALGRQS</sequence>
<dbReference type="InterPro" id="IPR029154">
    <property type="entry name" value="HIBADH-like_NADP-bd"/>
</dbReference>
<dbReference type="Gene3D" id="1.10.1040.10">
    <property type="entry name" value="N-(1-d-carboxylethyl)-l-norvaline Dehydrogenase, domain 2"/>
    <property type="match status" value="1"/>
</dbReference>
<dbReference type="Pfam" id="PF14833">
    <property type="entry name" value="NAD_binding_11"/>
    <property type="match status" value="1"/>
</dbReference>
<accession>A0ABP5UII5</accession>
<dbReference type="Gene3D" id="3.40.50.720">
    <property type="entry name" value="NAD(P)-binding Rossmann-like Domain"/>
    <property type="match status" value="1"/>
</dbReference>
<evidence type="ECO:0000313" key="4">
    <source>
        <dbReference type="Proteomes" id="UP001501444"/>
    </source>
</evidence>
<evidence type="ECO:0000259" key="1">
    <source>
        <dbReference type="Pfam" id="PF03446"/>
    </source>
</evidence>
<dbReference type="InterPro" id="IPR008927">
    <property type="entry name" value="6-PGluconate_DH-like_C_sf"/>
</dbReference>
<proteinExistence type="predicted"/>
<dbReference type="PANTHER" id="PTHR43580:SF2">
    <property type="entry name" value="CYTOKINE-LIKE NUCLEAR FACTOR N-PAC"/>
    <property type="match status" value="1"/>
</dbReference>
<evidence type="ECO:0000313" key="3">
    <source>
        <dbReference type="EMBL" id="GAA2381391.1"/>
    </source>
</evidence>
<dbReference type="RefSeq" id="WP_344618721.1">
    <property type="nucleotide sequence ID" value="NZ_BAAARV010000088.1"/>
</dbReference>
<protein>
    <submittedName>
        <fullName evidence="3">Uncharacterized protein</fullName>
    </submittedName>
</protein>
<name>A0ABP5UII5_9ACTN</name>
<evidence type="ECO:0000259" key="2">
    <source>
        <dbReference type="Pfam" id="PF14833"/>
    </source>
</evidence>
<feature type="domain" description="6-phosphogluconate dehydrogenase NADP-binding" evidence="1">
    <location>
        <begin position="1"/>
        <end position="66"/>
    </location>
</feature>
<dbReference type="Pfam" id="PF03446">
    <property type="entry name" value="NAD_binding_2"/>
    <property type="match status" value="1"/>
</dbReference>
<dbReference type="EMBL" id="BAAARV010000088">
    <property type="protein sequence ID" value="GAA2381391.1"/>
    <property type="molecule type" value="Genomic_DNA"/>
</dbReference>
<dbReference type="PANTHER" id="PTHR43580">
    <property type="entry name" value="OXIDOREDUCTASE GLYR1-RELATED"/>
    <property type="match status" value="1"/>
</dbReference>
<dbReference type="InterPro" id="IPR036291">
    <property type="entry name" value="NAD(P)-bd_dom_sf"/>
</dbReference>
<comment type="caution">
    <text evidence="3">The sequence shown here is derived from an EMBL/GenBank/DDBJ whole genome shotgun (WGS) entry which is preliminary data.</text>
</comment>
<dbReference type="SUPFAM" id="SSF48179">
    <property type="entry name" value="6-phosphogluconate dehydrogenase C-terminal domain-like"/>
    <property type="match status" value="1"/>
</dbReference>
<dbReference type="SUPFAM" id="SSF51735">
    <property type="entry name" value="NAD(P)-binding Rossmann-fold domains"/>
    <property type="match status" value="1"/>
</dbReference>
<dbReference type="InterPro" id="IPR051265">
    <property type="entry name" value="HIBADH-related_NP60_sf"/>
</dbReference>
<organism evidence="3 4">
    <name type="scientific">Dactylosporangium salmoneum</name>
    <dbReference type="NCBI Taxonomy" id="53361"/>
    <lineage>
        <taxon>Bacteria</taxon>
        <taxon>Bacillati</taxon>
        <taxon>Actinomycetota</taxon>
        <taxon>Actinomycetes</taxon>
        <taxon>Micromonosporales</taxon>
        <taxon>Micromonosporaceae</taxon>
        <taxon>Dactylosporangium</taxon>
    </lineage>
</organism>
<keyword evidence="4" id="KW-1185">Reference proteome</keyword>
<dbReference type="InterPro" id="IPR006115">
    <property type="entry name" value="6PGDH_NADP-bd"/>
</dbReference>
<reference evidence="4" key="1">
    <citation type="journal article" date="2019" name="Int. J. Syst. Evol. Microbiol.">
        <title>The Global Catalogue of Microorganisms (GCM) 10K type strain sequencing project: providing services to taxonomists for standard genome sequencing and annotation.</title>
        <authorList>
            <consortium name="The Broad Institute Genomics Platform"/>
            <consortium name="The Broad Institute Genome Sequencing Center for Infectious Disease"/>
            <person name="Wu L."/>
            <person name="Ma J."/>
        </authorList>
    </citation>
    <scope>NUCLEOTIDE SEQUENCE [LARGE SCALE GENOMIC DNA]</scope>
    <source>
        <strain evidence="4">JCM 3272</strain>
    </source>
</reference>
<feature type="domain" description="3-hydroxyisobutyrate dehydrogenase-like NAD-binding" evidence="2">
    <location>
        <begin position="74"/>
        <end position="171"/>
    </location>
</feature>
<gene>
    <name evidence="3" type="ORF">GCM10010170_089140</name>
</gene>